<dbReference type="Proteomes" id="UP000196239">
    <property type="component" value="Chromosome 1"/>
</dbReference>
<organism evidence="2 3">
    <name type="scientific">Nitrosotalea devaniterrae</name>
    <dbReference type="NCBI Taxonomy" id="1078905"/>
    <lineage>
        <taxon>Archaea</taxon>
        <taxon>Nitrososphaerota</taxon>
        <taxon>Nitrososphaeria</taxon>
        <taxon>Nitrosotaleales</taxon>
        <taxon>Nitrosotaleaceae</taxon>
        <taxon>Nitrosotalea</taxon>
    </lineage>
</organism>
<dbReference type="KEGG" id="ndv:NDEV_1783"/>
<evidence type="ECO:0000313" key="3">
    <source>
        <dbReference type="Proteomes" id="UP000196239"/>
    </source>
</evidence>
<feature type="transmembrane region" description="Helical" evidence="1">
    <location>
        <begin position="32"/>
        <end position="54"/>
    </location>
</feature>
<keyword evidence="3" id="KW-1185">Reference proteome</keyword>
<evidence type="ECO:0000256" key="1">
    <source>
        <dbReference type="SAM" id="Phobius"/>
    </source>
</evidence>
<proteinExistence type="predicted"/>
<sequence>MADKWIVFVALQFVSAFIGFAWWALLDPHHSFLFLMVGGFFFTLGVFSATRWGFDKWRSKNKPRKREKK</sequence>
<gene>
    <name evidence="2" type="ORF">NDEV_1783</name>
</gene>
<reference evidence="3" key="1">
    <citation type="submission" date="2015-10" db="EMBL/GenBank/DDBJ databases">
        <authorList>
            <person name="Lehtovirta-Morley L.E."/>
            <person name="Vieille C."/>
        </authorList>
    </citation>
    <scope>NUCLEOTIDE SEQUENCE [LARGE SCALE GENOMIC DNA]</scope>
</reference>
<keyword evidence="1" id="KW-0812">Transmembrane</keyword>
<evidence type="ECO:0000313" key="2">
    <source>
        <dbReference type="EMBL" id="CUR52545.1"/>
    </source>
</evidence>
<dbReference type="EMBL" id="LN890280">
    <property type="protein sequence ID" value="CUR52545.1"/>
    <property type="molecule type" value="Genomic_DNA"/>
</dbReference>
<accession>A0A128A5B3</accession>
<protein>
    <submittedName>
        <fullName evidence="2">Uncharacterized protein</fullName>
    </submittedName>
</protein>
<keyword evidence="1" id="KW-1133">Transmembrane helix</keyword>
<keyword evidence="1" id="KW-0472">Membrane</keyword>
<name>A0A128A5B3_9ARCH</name>
<feature type="transmembrane region" description="Helical" evidence="1">
    <location>
        <begin position="5"/>
        <end position="26"/>
    </location>
</feature>
<dbReference type="AlphaFoldDB" id="A0A128A5B3"/>